<gene>
    <name evidence="1" type="ORF">NCTC10060_02714</name>
</gene>
<protein>
    <submittedName>
        <fullName evidence="1">Uncharacterized protein</fullName>
    </submittedName>
</protein>
<proteinExistence type="predicted"/>
<reference evidence="1 2" key="1">
    <citation type="submission" date="2018-06" db="EMBL/GenBank/DDBJ databases">
        <authorList>
            <consortium name="Pathogen Informatics"/>
            <person name="Doyle S."/>
        </authorList>
    </citation>
    <scope>NUCLEOTIDE SEQUENCE [LARGE SCALE GENOMIC DNA]</scope>
    <source>
        <strain evidence="1 2">NCTC10060</strain>
    </source>
</reference>
<name>A0A379TZL2_SALDZ</name>
<dbReference type="AlphaFoldDB" id="A0A379TZL2"/>
<accession>A0A379TZL2</accession>
<sequence>MVCFLFWRADITVSETKKGNGNKKLPIMVGLRRVIAVIVHIVTCRYQSLTEAL</sequence>
<evidence type="ECO:0000313" key="2">
    <source>
        <dbReference type="Proteomes" id="UP000254633"/>
    </source>
</evidence>
<organism evidence="1 2">
    <name type="scientific">Salmonella diarizonae</name>
    <dbReference type="NCBI Taxonomy" id="59204"/>
    <lineage>
        <taxon>Bacteria</taxon>
        <taxon>Pseudomonadati</taxon>
        <taxon>Pseudomonadota</taxon>
        <taxon>Gammaproteobacteria</taxon>
        <taxon>Enterobacterales</taxon>
        <taxon>Enterobacteriaceae</taxon>
        <taxon>Salmonella</taxon>
    </lineage>
</organism>
<evidence type="ECO:0000313" key="1">
    <source>
        <dbReference type="EMBL" id="SUG55570.1"/>
    </source>
</evidence>
<dbReference type="EMBL" id="UGXH01000003">
    <property type="protein sequence ID" value="SUG55570.1"/>
    <property type="molecule type" value="Genomic_DNA"/>
</dbReference>
<dbReference type="Proteomes" id="UP000254633">
    <property type="component" value="Unassembled WGS sequence"/>
</dbReference>